<feature type="compositionally biased region" description="Low complexity" evidence="1">
    <location>
        <begin position="14"/>
        <end position="43"/>
    </location>
</feature>
<feature type="region of interest" description="Disordered" evidence="1">
    <location>
        <begin position="1"/>
        <end position="62"/>
    </location>
</feature>
<sequence>MPSRPSSGRPPKQSTMSCTTTTSTATPIPSTSSLSPSTTTTNSNAFAGPSSSSSSSSQPGHYMTLPTTSSAYSHTHEMALYLTNTFAPAVVPQPDEYLAKESARVYLEKLADRVSPGAKLLPFGSMANGFALKNSDMDLCCFLAKDAPMRPASELVQVLGSLIEQETNFHVKMLPRARIPIIKLTMPPTATVPFGMACDIGFENRLALENTRLLLTYAMVDTRLRTLVLFLKVWTKRRKINNPYRGTLSSYGFVLLVIHFLAQVKSPPVLPNLQQLPPLRPVPSKNKSSKATTSPSSTTWKHYLESGKLRTETMWENS</sequence>
<dbReference type="Proteomes" id="UP000193467">
    <property type="component" value="Unassembled WGS sequence"/>
</dbReference>
<dbReference type="PANTHER" id="PTHR12271:SF40">
    <property type="entry name" value="POLY(A) RNA POLYMERASE GLD2"/>
    <property type="match status" value="1"/>
</dbReference>
<evidence type="ECO:0000256" key="1">
    <source>
        <dbReference type="SAM" id="MobiDB-lite"/>
    </source>
</evidence>
<dbReference type="STRING" id="106004.A0A1Y2FPS8"/>
<dbReference type="SUPFAM" id="SSF81301">
    <property type="entry name" value="Nucleotidyltransferase"/>
    <property type="match status" value="1"/>
</dbReference>
<dbReference type="InParanoid" id="A0A1Y2FPS8"/>
<dbReference type="Gene3D" id="1.10.1410.10">
    <property type="match status" value="1"/>
</dbReference>
<gene>
    <name evidence="3" type="ORF">BCR35DRAFT_49419</name>
</gene>
<dbReference type="GO" id="GO:0010605">
    <property type="term" value="P:negative regulation of macromolecule metabolic process"/>
    <property type="evidence" value="ECO:0007669"/>
    <property type="project" value="UniProtKB-ARBA"/>
</dbReference>
<name>A0A1Y2FPS8_9BASI</name>
<dbReference type="Gene3D" id="3.30.460.10">
    <property type="entry name" value="Beta Polymerase, domain 2"/>
    <property type="match status" value="1"/>
</dbReference>
<proteinExistence type="predicted"/>
<evidence type="ECO:0000259" key="2">
    <source>
        <dbReference type="Pfam" id="PF22600"/>
    </source>
</evidence>
<dbReference type="GO" id="GO:0016779">
    <property type="term" value="F:nucleotidyltransferase activity"/>
    <property type="evidence" value="ECO:0007669"/>
    <property type="project" value="UniProtKB-ARBA"/>
</dbReference>
<dbReference type="AlphaFoldDB" id="A0A1Y2FPS8"/>
<keyword evidence="4" id="KW-1185">Reference proteome</keyword>
<feature type="domain" description="Poly(A) RNA polymerase mitochondrial-like central palm" evidence="2">
    <location>
        <begin position="90"/>
        <end position="218"/>
    </location>
</feature>
<evidence type="ECO:0000313" key="3">
    <source>
        <dbReference type="EMBL" id="ORY85991.1"/>
    </source>
</evidence>
<dbReference type="InterPro" id="IPR043519">
    <property type="entry name" value="NT_sf"/>
</dbReference>
<reference evidence="3 4" key="1">
    <citation type="submission" date="2016-07" db="EMBL/GenBank/DDBJ databases">
        <title>Pervasive Adenine N6-methylation of Active Genes in Fungi.</title>
        <authorList>
            <consortium name="DOE Joint Genome Institute"/>
            <person name="Mondo S.J."/>
            <person name="Dannebaum R.O."/>
            <person name="Kuo R.C."/>
            <person name="Labutti K."/>
            <person name="Haridas S."/>
            <person name="Kuo A."/>
            <person name="Salamov A."/>
            <person name="Ahrendt S.R."/>
            <person name="Lipzen A."/>
            <person name="Sullivan W."/>
            <person name="Andreopoulos W.B."/>
            <person name="Clum A."/>
            <person name="Lindquist E."/>
            <person name="Daum C."/>
            <person name="Ramamoorthy G.K."/>
            <person name="Gryganskyi A."/>
            <person name="Culley D."/>
            <person name="Magnuson J.K."/>
            <person name="James T.Y."/>
            <person name="O'Malley M.A."/>
            <person name="Stajich J.E."/>
            <person name="Spatafora J.W."/>
            <person name="Visel A."/>
            <person name="Grigoriev I.V."/>
        </authorList>
    </citation>
    <scope>NUCLEOTIDE SEQUENCE [LARGE SCALE GENOMIC DNA]</scope>
    <source>
        <strain evidence="3 4">62-1032</strain>
    </source>
</reference>
<protein>
    <recommendedName>
        <fullName evidence="2">Poly(A) RNA polymerase mitochondrial-like central palm domain-containing protein</fullName>
    </recommendedName>
</protein>
<dbReference type="SUPFAM" id="SSF81631">
    <property type="entry name" value="PAP/OAS1 substrate-binding domain"/>
    <property type="match status" value="1"/>
</dbReference>
<dbReference type="PANTHER" id="PTHR12271">
    <property type="entry name" value="POLY A POLYMERASE CID PAP -RELATED"/>
    <property type="match status" value="1"/>
</dbReference>
<accession>A0A1Y2FPS8</accession>
<dbReference type="OrthoDB" id="407432at2759"/>
<organism evidence="3 4">
    <name type="scientific">Leucosporidium creatinivorum</name>
    <dbReference type="NCBI Taxonomy" id="106004"/>
    <lineage>
        <taxon>Eukaryota</taxon>
        <taxon>Fungi</taxon>
        <taxon>Dikarya</taxon>
        <taxon>Basidiomycota</taxon>
        <taxon>Pucciniomycotina</taxon>
        <taxon>Microbotryomycetes</taxon>
        <taxon>Leucosporidiales</taxon>
        <taxon>Leucosporidium</taxon>
    </lineage>
</organism>
<dbReference type="CDD" id="cd05402">
    <property type="entry name" value="NT_PAP_TUTase"/>
    <property type="match status" value="1"/>
</dbReference>
<dbReference type="InterPro" id="IPR054708">
    <property type="entry name" value="MTPAP-like_central"/>
</dbReference>
<dbReference type="Pfam" id="PF22600">
    <property type="entry name" value="MTPAP-like_central"/>
    <property type="match status" value="1"/>
</dbReference>
<feature type="region of interest" description="Disordered" evidence="1">
    <location>
        <begin position="275"/>
        <end position="299"/>
    </location>
</feature>
<dbReference type="GO" id="GO:0031123">
    <property type="term" value="P:RNA 3'-end processing"/>
    <property type="evidence" value="ECO:0007669"/>
    <property type="project" value="TreeGrafter"/>
</dbReference>
<evidence type="ECO:0000313" key="4">
    <source>
        <dbReference type="Proteomes" id="UP000193467"/>
    </source>
</evidence>
<comment type="caution">
    <text evidence="3">The sequence shown here is derived from an EMBL/GenBank/DDBJ whole genome shotgun (WGS) entry which is preliminary data.</text>
</comment>
<dbReference type="EMBL" id="MCGR01000015">
    <property type="protein sequence ID" value="ORY85991.1"/>
    <property type="molecule type" value="Genomic_DNA"/>
</dbReference>